<gene>
    <name evidence="2" type="ORF">F4W09_06965</name>
</gene>
<reference evidence="2 3" key="1">
    <citation type="submission" date="2019-09" db="EMBL/GenBank/DDBJ databases">
        <title>Draft genome sequence of Acinetobacter tandoii W4-4-4 isolated from environmental water sample.</title>
        <authorList>
            <person name="Wee S.K."/>
            <person name="Yan B."/>
            <person name="Mustaffa S.B."/>
            <person name="Yap E.P.H."/>
        </authorList>
    </citation>
    <scope>NUCLEOTIDE SEQUENCE [LARGE SCALE GENOMIC DNA]</scope>
    <source>
        <strain evidence="2 3">W4-4-4</strain>
    </source>
</reference>
<dbReference type="Proteomes" id="UP000325788">
    <property type="component" value="Unassembled WGS sequence"/>
</dbReference>
<dbReference type="InterPro" id="IPR019613">
    <property type="entry name" value="DUF4198"/>
</dbReference>
<feature type="signal peptide" evidence="1">
    <location>
        <begin position="1"/>
        <end position="18"/>
    </location>
</feature>
<evidence type="ECO:0000256" key="1">
    <source>
        <dbReference type="SAM" id="SignalP"/>
    </source>
</evidence>
<name>A0A5N4WKA8_9GAMM</name>
<accession>A0A5N4WKA8</accession>
<organism evidence="2 3">
    <name type="scientific">Acinetobacter tandoii</name>
    <dbReference type="NCBI Taxonomy" id="202954"/>
    <lineage>
        <taxon>Bacteria</taxon>
        <taxon>Pseudomonadati</taxon>
        <taxon>Pseudomonadota</taxon>
        <taxon>Gammaproteobacteria</taxon>
        <taxon>Moraxellales</taxon>
        <taxon>Moraxellaceae</taxon>
        <taxon>Acinetobacter</taxon>
    </lineage>
</organism>
<evidence type="ECO:0000313" key="3">
    <source>
        <dbReference type="Proteomes" id="UP000325788"/>
    </source>
</evidence>
<dbReference type="Pfam" id="PF10670">
    <property type="entry name" value="DUF4198"/>
    <property type="match status" value="1"/>
</dbReference>
<dbReference type="AlphaFoldDB" id="A0A5N4WKA8"/>
<evidence type="ECO:0000313" key="2">
    <source>
        <dbReference type="EMBL" id="KAB1856720.1"/>
    </source>
</evidence>
<keyword evidence="1" id="KW-0732">Signal</keyword>
<dbReference type="EMBL" id="VXLD01000003">
    <property type="protein sequence ID" value="KAB1856720.1"/>
    <property type="molecule type" value="Genomic_DNA"/>
</dbReference>
<comment type="caution">
    <text evidence="2">The sequence shown here is derived from an EMBL/GenBank/DDBJ whole genome shotgun (WGS) entry which is preliminary data.</text>
</comment>
<protein>
    <submittedName>
        <fullName evidence="2">DUF4198 domain-containing protein</fullName>
    </submittedName>
</protein>
<sequence length="267" mass="29436">MKKIVILSTVMLSSYSFAHEPYVAPLAFVTDNTQIPIIAAYAEQALHAEYAVQDPQFTIIQPDQKQATLQPTTTLKSATIFDLPLPEKGTYTVFAKTSYPIQYVQHNKQWKILADATTDQVPPLSERDYVIASDFKGKLPKKVDTVREWTLQTYISKQSTSAIAASSAPIQVNFSTHPNQLIAQQAVQLQIHKANKPLAQAELMVRAQGATEAQALNIPVQNNGSANITFPHAGNYLIEVSEKFDNKATPKNQYATIISVHVAQANS</sequence>
<feature type="chain" id="PRO_5024321304" evidence="1">
    <location>
        <begin position="19"/>
        <end position="267"/>
    </location>
</feature>
<dbReference type="RefSeq" id="WP_151504406.1">
    <property type="nucleotide sequence ID" value="NZ_VXLD01000003.1"/>
</dbReference>
<proteinExistence type="predicted"/>